<proteinExistence type="predicted"/>
<feature type="domain" description="HTH tetR-type" evidence="7">
    <location>
        <begin position="8"/>
        <end position="68"/>
    </location>
</feature>
<dbReference type="PRINTS" id="PR00400">
    <property type="entry name" value="TETREPRESSOR"/>
</dbReference>
<dbReference type="InterPro" id="IPR009057">
    <property type="entry name" value="Homeodomain-like_sf"/>
</dbReference>
<dbReference type="Pfam" id="PF02909">
    <property type="entry name" value="TetR_C_1"/>
    <property type="match status" value="1"/>
</dbReference>
<dbReference type="PROSITE" id="PS50977">
    <property type="entry name" value="HTH_TETR_2"/>
    <property type="match status" value="1"/>
</dbReference>
<dbReference type="AlphaFoldDB" id="A0A6M4IQI9"/>
<dbReference type="RefSeq" id="WP_171226617.1">
    <property type="nucleotide sequence ID" value="NZ_CP053085.1"/>
</dbReference>
<keyword evidence="2" id="KW-0678">Repressor</keyword>
<evidence type="ECO:0000313" key="9">
    <source>
        <dbReference type="Proteomes" id="UP000500938"/>
    </source>
</evidence>
<dbReference type="EMBL" id="CP053085">
    <property type="protein sequence ID" value="QJR37184.1"/>
    <property type="molecule type" value="Genomic_DNA"/>
</dbReference>
<organism evidence="8 9">
    <name type="scientific">Gemmatimonas groenlandica</name>
    <dbReference type="NCBI Taxonomy" id="2732249"/>
    <lineage>
        <taxon>Bacteria</taxon>
        <taxon>Pseudomonadati</taxon>
        <taxon>Gemmatimonadota</taxon>
        <taxon>Gemmatimonadia</taxon>
        <taxon>Gemmatimonadales</taxon>
        <taxon>Gemmatimonadaceae</taxon>
        <taxon>Gemmatimonas</taxon>
    </lineage>
</organism>
<dbReference type="SUPFAM" id="SSF46689">
    <property type="entry name" value="Homeodomain-like"/>
    <property type="match status" value="1"/>
</dbReference>
<dbReference type="GO" id="GO:0045892">
    <property type="term" value="P:negative regulation of DNA-templated transcription"/>
    <property type="evidence" value="ECO:0007669"/>
    <property type="project" value="InterPro"/>
</dbReference>
<keyword evidence="9" id="KW-1185">Reference proteome</keyword>
<evidence type="ECO:0000313" key="8">
    <source>
        <dbReference type="EMBL" id="QJR37184.1"/>
    </source>
</evidence>
<keyword evidence="3" id="KW-0805">Transcription regulation</keyword>
<dbReference type="PANTHER" id="PTHR30055">
    <property type="entry name" value="HTH-TYPE TRANSCRIPTIONAL REGULATOR RUTR"/>
    <property type="match status" value="1"/>
</dbReference>
<feature type="DNA-binding region" description="H-T-H motif" evidence="6">
    <location>
        <begin position="31"/>
        <end position="50"/>
    </location>
</feature>
<dbReference type="Gene3D" id="1.10.10.60">
    <property type="entry name" value="Homeodomain-like"/>
    <property type="match status" value="1"/>
</dbReference>
<name>A0A6M4IQI9_9BACT</name>
<evidence type="ECO:0000256" key="4">
    <source>
        <dbReference type="ARBA" id="ARBA00023125"/>
    </source>
</evidence>
<dbReference type="KEGG" id="ggr:HKW67_17505"/>
<evidence type="ECO:0000256" key="3">
    <source>
        <dbReference type="ARBA" id="ARBA00023015"/>
    </source>
</evidence>
<reference evidence="8 9" key="1">
    <citation type="submission" date="2020-05" db="EMBL/GenBank/DDBJ databases">
        <title>Complete genome sequence of Gemmatimonas greenlandica TET16.</title>
        <authorList>
            <person name="Zeng Y."/>
        </authorList>
    </citation>
    <scope>NUCLEOTIDE SEQUENCE [LARGE SCALE GENOMIC DNA]</scope>
    <source>
        <strain evidence="8 9">TET16</strain>
    </source>
</reference>
<dbReference type="InterPro" id="IPR003012">
    <property type="entry name" value="Tet_transcr_reg_TetR"/>
</dbReference>
<dbReference type="Pfam" id="PF00440">
    <property type="entry name" value="TetR_N"/>
    <property type="match status" value="1"/>
</dbReference>
<dbReference type="InterPro" id="IPR050109">
    <property type="entry name" value="HTH-type_TetR-like_transc_reg"/>
</dbReference>
<keyword evidence="5" id="KW-0804">Transcription</keyword>
<dbReference type="Proteomes" id="UP000500938">
    <property type="component" value="Chromosome"/>
</dbReference>
<keyword evidence="4 6" id="KW-0238">DNA-binding</keyword>
<dbReference type="GO" id="GO:0046677">
    <property type="term" value="P:response to antibiotic"/>
    <property type="evidence" value="ECO:0007669"/>
    <property type="project" value="InterPro"/>
</dbReference>
<dbReference type="InterPro" id="IPR036271">
    <property type="entry name" value="Tet_transcr_reg_TetR-rel_C_sf"/>
</dbReference>
<dbReference type="GO" id="GO:0003700">
    <property type="term" value="F:DNA-binding transcription factor activity"/>
    <property type="evidence" value="ECO:0007669"/>
    <property type="project" value="TreeGrafter"/>
</dbReference>
<dbReference type="InterPro" id="IPR001647">
    <property type="entry name" value="HTH_TetR"/>
</dbReference>
<evidence type="ECO:0000256" key="2">
    <source>
        <dbReference type="ARBA" id="ARBA00022491"/>
    </source>
</evidence>
<sequence>MPPARRAPLSRDRILHAAIKLADRHGLEALSMRKLATTLKVEAMSLYNHVANKDELLDGMVDVVIGEITRPTRGGDWKAAMRARATSALAVMTAHPWAPMLVVSRISVGPNMLGYIDATLATLREAGLPWFETDRAWNAIDNYIYGFALQQQNFPVNPDEYASAAAAYLPMLPADVYPYMHELSARVADGSHDGTLDFGFGLELILDGLERLRNTRE</sequence>
<gene>
    <name evidence="8" type="ORF">HKW67_17505</name>
</gene>
<comment type="function">
    <text evidence="1">TetR is the repressor of the tetracycline resistance element; its N-terminal region forms a helix-turn-helix structure and binds DNA. Binding of tetracycline to TetR reduces the repressor affinity for the tetracycline resistance gene (tetA) promoter operator sites.</text>
</comment>
<evidence type="ECO:0000259" key="7">
    <source>
        <dbReference type="PROSITE" id="PS50977"/>
    </source>
</evidence>
<evidence type="ECO:0000256" key="6">
    <source>
        <dbReference type="PROSITE-ProRule" id="PRU00335"/>
    </source>
</evidence>
<dbReference type="Gene3D" id="1.10.357.10">
    <property type="entry name" value="Tetracycline Repressor, domain 2"/>
    <property type="match status" value="1"/>
</dbReference>
<dbReference type="GO" id="GO:0000976">
    <property type="term" value="F:transcription cis-regulatory region binding"/>
    <property type="evidence" value="ECO:0007669"/>
    <property type="project" value="TreeGrafter"/>
</dbReference>
<dbReference type="SUPFAM" id="SSF48498">
    <property type="entry name" value="Tetracyclin repressor-like, C-terminal domain"/>
    <property type="match status" value="1"/>
</dbReference>
<evidence type="ECO:0000256" key="1">
    <source>
        <dbReference type="ARBA" id="ARBA00002856"/>
    </source>
</evidence>
<accession>A0A6M4IQI9</accession>
<dbReference type="InterPro" id="IPR004111">
    <property type="entry name" value="Repressor_TetR_C"/>
</dbReference>
<evidence type="ECO:0000256" key="5">
    <source>
        <dbReference type="ARBA" id="ARBA00023163"/>
    </source>
</evidence>
<protein>
    <submittedName>
        <fullName evidence="8">TetR/AcrR family transcriptional regulator</fullName>
    </submittedName>
</protein>
<dbReference type="PANTHER" id="PTHR30055:SF151">
    <property type="entry name" value="TRANSCRIPTIONAL REGULATORY PROTEIN"/>
    <property type="match status" value="1"/>
</dbReference>